<evidence type="ECO:0000313" key="1">
    <source>
        <dbReference type="EMBL" id="MFD2564317.1"/>
    </source>
</evidence>
<dbReference type="Proteomes" id="UP001597319">
    <property type="component" value="Unassembled WGS sequence"/>
</dbReference>
<gene>
    <name evidence="1" type="ORF">ACFSR1_16675</name>
</gene>
<reference evidence="2" key="1">
    <citation type="journal article" date="2019" name="Int. J. Syst. Evol. Microbiol.">
        <title>The Global Catalogue of Microorganisms (GCM) 10K type strain sequencing project: providing services to taxonomists for standard genome sequencing and annotation.</title>
        <authorList>
            <consortium name="The Broad Institute Genomics Platform"/>
            <consortium name="The Broad Institute Genome Sequencing Center for Infectious Disease"/>
            <person name="Wu L."/>
            <person name="Ma J."/>
        </authorList>
    </citation>
    <scope>NUCLEOTIDE SEQUENCE [LARGE SCALE GENOMIC DNA]</scope>
    <source>
        <strain evidence="2">KCTC 52274</strain>
    </source>
</reference>
<proteinExistence type="predicted"/>
<dbReference type="EMBL" id="JBHULE010000019">
    <property type="protein sequence ID" value="MFD2564317.1"/>
    <property type="molecule type" value="Genomic_DNA"/>
</dbReference>
<name>A0ABW5LIT8_9FLAO</name>
<accession>A0ABW5LIT8</accession>
<comment type="caution">
    <text evidence="1">The sequence shown here is derived from an EMBL/GenBank/DDBJ whole genome shotgun (WGS) entry which is preliminary data.</text>
</comment>
<dbReference type="PROSITE" id="PS51257">
    <property type="entry name" value="PROKAR_LIPOPROTEIN"/>
    <property type="match status" value="1"/>
</dbReference>
<sequence length="357" mass="40475">MKSILKFSSWMLFTSILLFSCRSEEREFEQAPEEEVLEANSQIANLMQRTSMNDGSLDNILDRSNCFSIQFPVTVTANGLEIIITNEDGLDTVEDIFDELEDDDDTITFSFPIVIILSDFTEVTINNNTELESFSGDCNGEDEEDDDIECIDFQYPITASLFNTNNDLIGDVTITSDNELYDFIDDLEDNIIVNVDFPITVILSDGSTVEINNLIELENVIEDAEDDCDEDDDYDFDDDDCNDCSTDQLSTILTTCTNWIVDKLERNDMDLEDQYSQYVFNFATDGTLTAVSSSDNFSGTWESNGTGNSIVVTVDIPDLVDFNNNWILHEIEQYTNETKVDLRLGDDRLRFESDCNN</sequence>
<organism evidence="1 2">
    <name type="scientific">Aquimarina rubra</name>
    <dbReference type="NCBI Taxonomy" id="1920033"/>
    <lineage>
        <taxon>Bacteria</taxon>
        <taxon>Pseudomonadati</taxon>
        <taxon>Bacteroidota</taxon>
        <taxon>Flavobacteriia</taxon>
        <taxon>Flavobacteriales</taxon>
        <taxon>Flavobacteriaceae</taxon>
        <taxon>Aquimarina</taxon>
    </lineage>
</organism>
<keyword evidence="2" id="KW-1185">Reference proteome</keyword>
<protein>
    <recommendedName>
        <fullName evidence="3">Lipocalin-like domain-containing protein</fullName>
    </recommendedName>
</protein>
<evidence type="ECO:0000313" key="2">
    <source>
        <dbReference type="Proteomes" id="UP001597319"/>
    </source>
</evidence>
<dbReference type="RefSeq" id="WP_378294154.1">
    <property type="nucleotide sequence ID" value="NZ_JBHULE010000019.1"/>
</dbReference>
<evidence type="ECO:0008006" key="3">
    <source>
        <dbReference type="Google" id="ProtNLM"/>
    </source>
</evidence>